<dbReference type="InterPro" id="IPR055170">
    <property type="entry name" value="GFO_IDH_MocA-like_dom"/>
</dbReference>
<dbReference type="InterPro" id="IPR036291">
    <property type="entry name" value="NAD(P)-bd_dom_sf"/>
</dbReference>
<dbReference type="GO" id="GO:0000166">
    <property type="term" value="F:nucleotide binding"/>
    <property type="evidence" value="ECO:0007669"/>
    <property type="project" value="InterPro"/>
</dbReference>
<evidence type="ECO:0000259" key="3">
    <source>
        <dbReference type="Pfam" id="PF22725"/>
    </source>
</evidence>
<dbReference type="SUPFAM" id="SSF51735">
    <property type="entry name" value="NAD(P)-binding Rossmann-fold domains"/>
    <property type="match status" value="1"/>
</dbReference>
<name>A0A4Y9LLM5_9BRAD</name>
<reference evidence="4 5" key="1">
    <citation type="submission" date="2019-03" db="EMBL/GenBank/DDBJ databases">
        <title>Bradyrhizobium diversity isolated from nodules of Chamaecrista fasciculata.</title>
        <authorList>
            <person name="Klepa M.S."/>
            <person name="Urquiaga M.O."/>
            <person name="Hungria M."/>
            <person name="Delamuta J.R."/>
        </authorList>
    </citation>
    <scope>NUCLEOTIDE SEQUENCE [LARGE SCALE GENOMIC DNA]</scope>
    <source>
        <strain evidence="4 5">CNPSo 3448</strain>
    </source>
</reference>
<evidence type="ECO:0000313" key="5">
    <source>
        <dbReference type="Proteomes" id="UP000297966"/>
    </source>
</evidence>
<dbReference type="RefSeq" id="WP_135176959.1">
    <property type="nucleotide sequence ID" value="NZ_SPQT01000019.1"/>
</dbReference>
<keyword evidence="5" id="KW-1185">Reference proteome</keyword>
<dbReference type="Pfam" id="PF01408">
    <property type="entry name" value="GFO_IDH_MocA"/>
    <property type="match status" value="1"/>
</dbReference>
<sequence length="349" mass="36966">MNWLRIGLIGPGAIGETHARAIRALDETVLSAIAGGTPEQIAACTNGEPVPTFATTEAMLASAEIDAVVVCTPSGAHHDVALAAIKAGRHVLVEKPLCVDPAEAASLVRAAARSQLTCGVVSQRRLEPQHQAIKALLDAGHLGQARLIETAIHWYRSDAYYAEKPWRREAEHGGGSLFNQGVHNLDLMLWLFGTVDSVQGKMATLGHTHAVEDTTAALLSFASGALGVIVTSTALPPGRPAMLRLFTDRGSCELGNDSIVRWDFPGVAEPPSAAGVGSAASDPRAIGIEGHIAQWRDFAQAVRERRSPASSFRDGFEAARLVDAIYRSASEGRSISRNEIAAEVIHADE</sequence>
<dbReference type="Pfam" id="PF22725">
    <property type="entry name" value="GFO_IDH_MocA_C3"/>
    <property type="match status" value="1"/>
</dbReference>
<dbReference type="InterPro" id="IPR004104">
    <property type="entry name" value="Gfo/Idh/MocA-like_OxRdtase_C"/>
</dbReference>
<dbReference type="InterPro" id="IPR000683">
    <property type="entry name" value="Gfo/Idh/MocA-like_OxRdtase_N"/>
</dbReference>
<dbReference type="Pfam" id="PF02894">
    <property type="entry name" value="GFO_IDH_MocA_C"/>
    <property type="match status" value="1"/>
</dbReference>
<evidence type="ECO:0000259" key="2">
    <source>
        <dbReference type="Pfam" id="PF02894"/>
    </source>
</evidence>
<protein>
    <submittedName>
        <fullName evidence="4">Gfo/Idh/MocA family oxidoreductase</fullName>
    </submittedName>
</protein>
<accession>A0A4Y9LLM5</accession>
<dbReference type="PANTHER" id="PTHR43249">
    <property type="entry name" value="UDP-N-ACETYL-2-AMINO-2-DEOXY-D-GLUCURONATE OXIDASE"/>
    <property type="match status" value="1"/>
</dbReference>
<evidence type="ECO:0000259" key="1">
    <source>
        <dbReference type="Pfam" id="PF01408"/>
    </source>
</evidence>
<dbReference type="AlphaFoldDB" id="A0A4Y9LLM5"/>
<dbReference type="PANTHER" id="PTHR43249:SF1">
    <property type="entry name" value="D-GLUCOSIDE 3-DEHYDROGENASE"/>
    <property type="match status" value="1"/>
</dbReference>
<dbReference type="InterPro" id="IPR052515">
    <property type="entry name" value="Gfo/Idh/MocA_Oxidoreductase"/>
</dbReference>
<feature type="domain" description="Gfo/Idh/MocA-like oxidoreductase C-terminal" evidence="2">
    <location>
        <begin position="290"/>
        <end position="335"/>
    </location>
</feature>
<feature type="domain" description="GFO/IDH/MocA-like oxidoreductase" evidence="3">
    <location>
        <begin position="130"/>
        <end position="252"/>
    </location>
</feature>
<organism evidence="4 5">
    <name type="scientific">Bradyrhizobium niftali</name>
    <dbReference type="NCBI Taxonomy" id="2560055"/>
    <lineage>
        <taxon>Bacteria</taxon>
        <taxon>Pseudomonadati</taxon>
        <taxon>Pseudomonadota</taxon>
        <taxon>Alphaproteobacteria</taxon>
        <taxon>Hyphomicrobiales</taxon>
        <taxon>Nitrobacteraceae</taxon>
        <taxon>Bradyrhizobium</taxon>
    </lineage>
</organism>
<dbReference type="SUPFAM" id="SSF55347">
    <property type="entry name" value="Glyceraldehyde-3-phosphate dehydrogenase-like, C-terminal domain"/>
    <property type="match status" value="1"/>
</dbReference>
<evidence type="ECO:0000313" key="4">
    <source>
        <dbReference type="EMBL" id="TFV44245.1"/>
    </source>
</evidence>
<dbReference type="Proteomes" id="UP000297966">
    <property type="component" value="Unassembled WGS sequence"/>
</dbReference>
<dbReference type="Gene3D" id="3.40.50.720">
    <property type="entry name" value="NAD(P)-binding Rossmann-like Domain"/>
    <property type="match status" value="1"/>
</dbReference>
<gene>
    <name evidence="4" type="ORF">E4K65_28495</name>
</gene>
<feature type="domain" description="Gfo/Idh/MocA-like oxidoreductase N-terminal" evidence="1">
    <location>
        <begin position="4"/>
        <end position="120"/>
    </location>
</feature>
<dbReference type="OrthoDB" id="9781031at2"/>
<dbReference type="Gene3D" id="3.30.360.10">
    <property type="entry name" value="Dihydrodipicolinate Reductase, domain 2"/>
    <property type="match status" value="1"/>
</dbReference>
<dbReference type="EMBL" id="SPQT01000019">
    <property type="protein sequence ID" value="TFV44245.1"/>
    <property type="molecule type" value="Genomic_DNA"/>
</dbReference>
<comment type="caution">
    <text evidence="4">The sequence shown here is derived from an EMBL/GenBank/DDBJ whole genome shotgun (WGS) entry which is preliminary data.</text>
</comment>
<proteinExistence type="predicted"/>